<feature type="region of interest" description="Disordered" evidence="1">
    <location>
        <begin position="235"/>
        <end position="259"/>
    </location>
</feature>
<reference evidence="4" key="1">
    <citation type="journal article" date="2013" name="Stand. Genomic Sci.">
        <title>Complete genome sequence of Desulfocapsa sulfexigens, a marine deltaproteobacterium specialized in disproportionating inorganic sulfur compounds.</title>
        <authorList>
            <person name="Finster K.W."/>
            <person name="Kjeldsen K.U."/>
            <person name="Kube M."/>
            <person name="Reinhardt R."/>
            <person name="Mussmann M."/>
            <person name="Amann R."/>
            <person name="Schreiber L."/>
        </authorList>
    </citation>
    <scope>NUCLEOTIDE SEQUENCE [LARGE SCALE GENOMIC DNA]</scope>
    <source>
        <strain evidence="4">DSM 10523 / SB164P1</strain>
    </source>
</reference>
<gene>
    <name evidence="3" type="ordered locus">UWK_00564</name>
</gene>
<dbReference type="RefSeq" id="WP_015402843.1">
    <property type="nucleotide sequence ID" value="NC_020304.1"/>
</dbReference>
<feature type="compositionally biased region" description="Pro residues" evidence="1">
    <location>
        <begin position="43"/>
        <end position="53"/>
    </location>
</feature>
<accession>M1PBK1</accession>
<feature type="signal peptide" evidence="2">
    <location>
        <begin position="1"/>
        <end position="30"/>
    </location>
</feature>
<dbReference type="EMBL" id="CP003985">
    <property type="protein sequence ID" value="AGF77145.1"/>
    <property type="molecule type" value="Genomic_DNA"/>
</dbReference>
<protein>
    <recommendedName>
        <fullName evidence="5">TIGR03016 family PEP-CTERM system-associated outer membrane protein</fullName>
    </recommendedName>
</protein>
<feature type="compositionally biased region" description="Low complexity" evidence="1">
    <location>
        <begin position="239"/>
        <end position="248"/>
    </location>
</feature>
<dbReference type="AlphaFoldDB" id="M1PBK1"/>
<dbReference type="STRING" id="1167006.UWK_00564"/>
<evidence type="ECO:0008006" key="5">
    <source>
        <dbReference type="Google" id="ProtNLM"/>
    </source>
</evidence>
<evidence type="ECO:0000256" key="1">
    <source>
        <dbReference type="SAM" id="MobiDB-lite"/>
    </source>
</evidence>
<name>M1PBK1_DESSD</name>
<evidence type="ECO:0000313" key="4">
    <source>
        <dbReference type="Proteomes" id="UP000011721"/>
    </source>
</evidence>
<feature type="region of interest" description="Disordered" evidence="1">
    <location>
        <begin position="33"/>
        <end position="54"/>
    </location>
</feature>
<dbReference type="KEGG" id="dsf:UWK_00564"/>
<dbReference type="eggNOG" id="ENOG5033FXV">
    <property type="taxonomic scope" value="Bacteria"/>
</dbReference>
<feature type="chain" id="PRO_5004016729" description="TIGR03016 family PEP-CTERM system-associated outer membrane protein" evidence="2">
    <location>
        <begin position="31"/>
        <end position="688"/>
    </location>
</feature>
<dbReference type="OrthoDB" id="5428613at2"/>
<evidence type="ECO:0000313" key="3">
    <source>
        <dbReference type="EMBL" id="AGF77145.1"/>
    </source>
</evidence>
<evidence type="ECO:0000256" key="2">
    <source>
        <dbReference type="SAM" id="SignalP"/>
    </source>
</evidence>
<sequence>MHSSYNLFPVTLFVLLPLFFLLMGPVQIQAAEETETGEVQAPTTPPVSSPIPRPRMTAVPNGLLGQNYFIKRPGMGAGLTYEYKDESRTTSGTTVKDSYHRFKERVRLQTDGWLYHPALMQYSLMIEPEWIQSKEVNTSGETGRVNSFSPDYAMTATFLQQKPYTFNFFASRRESPVWAAFAGDTETLVDTYGTNIRLKYKILPTVFGYSHVKTDQQGYYSSENIRDNFHFTSRHQNNRSSTSFSSTYSDDRRSTEDSDTKITTFNNSLTNNYQITSDNTIKLNSFLTYRTQDSDVFDTANLRLREQLNWRHRANLRSNYSFTHTLQETDNTQSERTALDARLTHLLYENLTTNVGSKGSLYDYSGGRENAFNTFLNFTYTRPISWGTLNLNSGWDYLYTDRSGFTSSIAQVTNEPHTLSPATETYLANYGVRTESIVVTNTPGTIIYIENIDYSVDTIGDYTRINFLSFGSIAAGQSVMVSYSYTRDAEYDDGIATENYGMNIHLFNSLDFSYNYLHTKQHILSGLEPKNKIDDTIHRFKIRHYTNWADTTFHYEDNDRVSNRPFTRWELQETLSYRPAWQVHFSLKGYFGQTSYTDDNETKDFYGGVTTFDWLLNRWCRFRLEGYYDNINGDVEQTENIGVKAGLEFRYRIWTARLTYELTDQNNIITDYERTKQLLRFEIIRIMW</sequence>
<feature type="compositionally biased region" description="Basic and acidic residues" evidence="1">
    <location>
        <begin position="249"/>
        <end position="259"/>
    </location>
</feature>
<proteinExistence type="predicted"/>
<dbReference type="Proteomes" id="UP000011721">
    <property type="component" value="Chromosome"/>
</dbReference>
<keyword evidence="2" id="KW-0732">Signal</keyword>
<organism evidence="3 4">
    <name type="scientific">Desulfocapsa sulfexigens (strain DSM 10523 / SB164P1)</name>
    <dbReference type="NCBI Taxonomy" id="1167006"/>
    <lineage>
        <taxon>Bacteria</taxon>
        <taxon>Pseudomonadati</taxon>
        <taxon>Thermodesulfobacteriota</taxon>
        <taxon>Desulfobulbia</taxon>
        <taxon>Desulfobulbales</taxon>
        <taxon>Desulfocapsaceae</taxon>
        <taxon>Desulfocapsa</taxon>
    </lineage>
</organism>
<dbReference type="HOGENOM" id="CLU_399948_0_0_7"/>
<keyword evidence="4" id="KW-1185">Reference proteome</keyword>